<dbReference type="NCBIfam" id="TIGR04211">
    <property type="entry name" value="SH3_and_anchor"/>
    <property type="match status" value="1"/>
</dbReference>
<organism evidence="10 11">
    <name type="scientific">Seminibacterium arietis</name>
    <dbReference type="NCBI Taxonomy" id="1173502"/>
    <lineage>
        <taxon>Bacteria</taxon>
        <taxon>Pseudomonadati</taxon>
        <taxon>Pseudomonadota</taxon>
        <taxon>Gammaproteobacteria</taxon>
        <taxon>Pasteurellales</taxon>
        <taxon>Pasteurellaceae</taxon>
        <taxon>Seminibacterium</taxon>
    </lineage>
</organism>
<evidence type="ECO:0000313" key="10">
    <source>
        <dbReference type="EMBL" id="MFD0966366.1"/>
    </source>
</evidence>
<dbReference type="PROSITE" id="PS51781">
    <property type="entry name" value="SH3B"/>
    <property type="match status" value="1"/>
</dbReference>
<feature type="signal peptide" evidence="8">
    <location>
        <begin position="1"/>
        <end position="22"/>
    </location>
</feature>
<feature type="chain" id="PRO_5046793466" evidence="8">
    <location>
        <begin position="23"/>
        <end position="203"/>
    </location>
</feature>
<evidence type="ECO:0000256" key="1">
    <source>
        <dbReference type="ARBA" id="ARBA00004167"/>
    </source>
</evidence>
<dbReference type="RefSeq" id="WP_380820484.1">
    <property type="nucleotide sequence ID" value="NZ_JBHTJN010000011.1"/>
</dbReference>
<evidence type="ECO:0000256" key="2">
    <source>
        <dbReference type="ARBA" id="ARBA00022692"/>
    </source>
</evidence>
<keyword evidence="4 7" id="KW-1133">Transmembrane helix</keyword>
<accession>A0ABW3I8W0</accession>
<dbReference type="PIRSF" id="PIRSF006158">
    <property type="entry name" value="UCP006158_SH3"/>
    <property type="match status" value="1"/>
</dbReference>
<comment type="subcellular location">
    <subcellularLocation>
        <location evidence="1">Membrane</location>
        <topology evidence="1">Single-pass membrane protein</topology>
    </subcellularLocation>
</comment>
<comment type="caution">
    <text evidence="10">The sequence shown here is derived from an EMBL/GenBank/DDBJ whole genome shotgun (WGS) entry which is preliminary data.</text>
</comment>
<gene>
    <name evidence="10" type="ORF">ACFQ02_05840</name>
</gene>
<evidence type="ECO:0000256" key="7">
    <source>
        <dbReference type="SAM" id="Phobius"/>
    </source>
</evidence>
<keyword evidence="5 7" id="KW-0472">Membrane</keyword>
<keyword evidence="3 8" id="KW-0732">Signal</keyword>
<feature type="domain" description="SH3b" evidence="9">
    <location>
        <begin position="23"/>
        <end position="87"/>
    </location>
</feature>
<dbReference type="Proteomes" id="UP001596996">
    <property type="component" value="Unassembled WGS sequence"/>
</dbReference>
<feature type="transmembrane region" description="Helical" evidence="7">
    <location>
        <begin position="171"/>
        <end position="193"/>
    </location>
</feature>
<evidence type="ECO:0000259" key="9">
    <source>
        <dbReference type="PROSITE" id="PS51781"/>
    </source>
</evidence>
<evidence type="ECO:0000256" key="4">
    <source>
        <dbReference type="ARBA" id="ARBA00022989"/>
    </source>
</evidence>
<evidence type="ECO:0000256" key="3">
    <source>
        <dbReference type="ARBA" id="ARBA00022729"/>
    </source>
</evidence>
<protein>
    <submittedName>
        <fullName evidence="10">TIGR04211 family SH3 domain-containing protein</fullName>
    </submittedName>
</protein>
<dbReference type="InterPro" id="IPR016476">
    <property type="entry name" value="SH3_dom_pro"/>
</dbReference>
<name>A0ABW3I8W0_9PAST</name>
<proteinExistence type="predicted"/>
<keyword evidence="2 7" id="KW-0812">Transmembrane</keyword>
<keyword evidence="6" id="KW-0175">Coiled coil</keyword>
<keyword evidence="11" id="KW-1185">Reference proteome</keyword>
<sequence length="203" mass="23286">MQHVIKLFFSFLLLVLSTQVSFAETKYVTENLSTFLRRGAGDQFKISGSIRAGEAVTVLAQKEKYSLIRDSRNREAWILTNELTSSPSSKEENPKLKARIEDLSLKLNQLDSDWQQRTSEMQRRTKQAEEQSAKLLEQNSQLNRELEITKNKNRDLEAMLDVGKREIAIQWFIYGGIVLGIGLIFGLVIPFILPKRRNRGGWA</sequence>
<dbReference type="InterPro" id="IPR003646">
    <property type="entry name" value="SH3-like_bac-type"/>
</dbReference>
<dbReference type="EMBL" id="JBHTJN010000011">
    <property type="protein sequence ID" value="MFD0966366.1"/>
    <property type="molecule type" value="Genomic_DNA"/>
</dbReference>
<evidence type="ECO:0000256" key="6">
    <source>
        <dbReference type="SAM" id="Coils"/>
    </source>
</evidence>
<evidence type="ECO:0000256" key="5">
    <source>
        <dbReference type="ARBA" id="ARBA00023136"/>
    </source>
</evidence>
<reference evidence="11" key="1">
    <citation type="journal article" date="2019" name="Int. J. Syst. Evol. Microbiol.">
        <title>The Global Catalogue of Microorganisms (GCM) 10K type strain sequencing project: providing services to taxonomists for standard genome sequencing and annotation.</title>
        <authorList>
            <consortium name="The Broad Institute Genomics Platform"/>
            <consortium name="The Broad Institute Genome Sequencing Center for Infectious Disease"/>
            <person name="Wu L."/>
            <person name="Ma J."/>
        </authorList>
    </citation>
    <scope>NUCLEOTIDE SEQUENCE [LARGE SCALE GENOMIC DNA]</scope>
    <source>
        <strain evidence="11">CCUG 61707</strain>
    </source>
</reference>
<feature type="coiled-coil region" evidence="6">
    <location>
        <begin position="93"/>
        <end position="166"/>
    </location>
</feature>
<evidence type="ECO:0000313" key="11">
    <source>
        <dbReference type="Proteomes" id="UP001596996"/>
    </source>
</evidence>
<evidence type="ECO:0000256" key="8">
    <source>
        <dbReference type="SAM" id="SignalP"/>
    </source>
</evidence>
<dbReference type="SMART" id="SM00287">
    <property type="entry name" value="SH3b"/>
    <property type="match status" value="1"/>
</dbReference>